<comment type="caution">
    <text evidence="2">The sequence shown here is derived from an EMBL/GenBank/DDBJ whole genome shotgun (WGS) entry which is preliminary data.</text>
</comment>
<protein>
    <submittedName>
        <fullName evidence="2">Uncharacterized protein</fullName>
    </submittedName>
</protein>
<proteinExistence type="predicted"/>
<dbReference type="RefSeq" id="WP_359268216.1">
    <property type="nucleotide sequence ID" value="NZ_JBEZNA010000003.1"/>
</dbReference>
<dbReference type="Proteomes" id="UP001551584">
    <property type="component" value="Unassembled WGS sequence"/>
</dbReference>
<feature type="region of interest" description="Disordered" evidence="1">
    <location>
        <begin position="40"/>
        <end position="67"/>
    </location>
</feature>
<keyword evidence="3" id="KW-1185">Reference proteome</keyword>
<accession>A0ABV3EJ10</accession>
<reference evidence="2 3" key="1">
    <citation type="submission" date="2024-06" db="EMBL/GenBank/DDBJ databases">
        <title>The Natural Products Discovery Center: Release of the First 8490 Sequenced Strains for Exploring Actinobacteria Biosynthetic Diversity.</title>
        <authorList>
            <person name="Kalkreuter E."/>
            <person name="Kautsar S.A."/>
            <person name="Yang D."/>
            <person name="Bader C.D."/>
            <person name="Teijaro C.N."/>
            <person name="Fluegel L."/>
            <person name="Davis C.M."/>
            <person name="Simpson J.R."/>
            <person name="Lauterbach L."/>
            <person name="Steele A.D."/>
            <person name="Gui C."/>
            <person name="Meng S."/>
            <person name="Li G."/>
            <person name="Viehrig K."/>
            <person name="Ye F."/>
            <person name="Su P."/>
            <person name="Kiefer A.F."/>
            <person name="Nichols A."/>
            <person name="Cepeda A.J."/>
            <person name="Yan W."/>
            <person name="Fan B."/>
            <person name="Jiang Y."/>
            <person name="Adhikari A."/>
            <person name="Zheng C.-J."/>
            <person name="Schuster L."/>
            <person name="Cowan T.M."/>
            <person name="Smanski M.J."/>
            <person name="Chevrette M.G."/>
            <person name="De Carvalho L.P.S."/>
            <person name="Shen B."/>
        </authorList>
    </citation>
    <scope>NUCLEOTIDE SEQUENCE [LARGE SCALE GENOMIC DNA]</scope>
    <source>
        <strain evidence="2 3">NPDC048117</strain>
    </source>
</reference>
<name>A0ABV3EJ10_9ACTN</name>
<feature type="region of interest" description="Disordered" evidence="1">
    <location>
        <begin position="99"/>
        <end position="120"/>
    </location>
</feature>
<organism evidence="2 3">
    <name type="scientific">Streptomyces chilikensis</name>
    <dbReference type="NCBI Taxonomy" id="1194079"/>
    <lineage>
        <taxon>Bacteria</taxon>
        <taxon>Bacillati</taxon>
        <taxon>Actinomycetota</taxon>
        <taxon>Actinomycetes</taxon>
        <taxon>Kitasatosporales</taxon>
        <taxon>Streptomycetaceae</taxon>
        <taxon>Streptomyces</taxon>
    </lineage>
</organism>
<evidence type="ECO:0000313" key="2">
    <source>
        <dbReference type="EMBL" id="MEU9576163.1"/>
    </source>
</evidence>
<evidence type="ECO:0000256" key="1">
    <source>
        <dbReference type="SAM" id="MobiDB-lite"/>
    </source>
</evidence>
<sequence>MTAGDRRPAVELGTDEHSGEAPGIICRAVVAVCVHDVVGEREGDRSRPGQAEEIQISPLISGGDCDPVDPAARQRRGAIIEKLDTDRMFDGSLVPGGQTVLAGDLRLDPDPFDPSGARKR</sequence>
<dbReference type="EMBL" id="JBEZNA010000003">
    <property type="protein sequence ID" value="MEU9576163.1"/>
    <property type="molecule type" value="Genomic_DNA"/>
</dbReference>
<evidence type="ECO:0000313" key="3">
    <source>
        <dbReference type="Proteomes" id="UP001551584"/>
    </source>
</evidence>
<gene>
    <name evidence="2" type="ORF">AB0D95_02530</name>
</gene>